<evidence type="ECO:0000313" key="7">
    <source>
        <dbReference type="EMBL" id="TFK30313.1"/>
    </source>
</evidence>
<evidence type="ECO:0000256" key="4">
    <source>
        <dbReference type="ARBA" id="ARBA00023239"/>
    </source>
</evidence>
<dbReference type="InterPro" id="IPR029056">
    <property type="entry name" value="Ribokinase-like"/>
</dbReference>
<gene>
    <name evidence="7" type="ORF">FA15DRAFT_751373</name>
</gene>
<dbReference type="GO" id="GO:0016798">
    <property type="term" value="F:hydrolase activity, acting on glycosyl bonds"/>
    <property type="evidence" value="ECO:0007669"/>
    <property type="project" value="UniProtKB-KW"/>
</dbReference>
<dbReference type="SUPFAM" id="SSF53613">
    <property type="entry name" value="Ribokinase-like"/>
    <property type="match status" value="1"/>
</dbReference>
<keyword evidence="8" id="KW-1185">Reference proteome</keyword>
<evidence type="ECO:0000259" key="6">
    <source>
        <dbReference type="Pfam" id="PF00294"/>
    </source>
</evidence>
<proteinExistence type="inferred from homology"/>
<keyword evidence="4" id="KW-0456">Lyase</keyword>
<dbReference type="STRING" id="230819.A0A5C3LCY7"/>
<evidence type="ECO:0000256" key="3">
    <source>
        <dbReference type="ARBA" id="ARBA00023211"/>
    </source>
</evidence>
<dbReference type="AlphaFoldDB" id="A0A5C3LCY7"/>
<keyword evidence="3" id="KW-0464">Manganese</keyword>
<dbReference type="PANTHER" id="PTHR42909:SF1">
    <property type="entry name" value="CARBOHYDRATE KINASE PFKB DOMAIN-CONTAINING PROTEIN"/>
    <property type="match status" value="1"/>
</dbReference>
<dbReference type="PANTHER" id="PTHR42909">
    <property type="entry name" value="ZGC:136858"/>
    <property type="match status" value="1"/>
</dbReference>
<evidence type="ECO:0000313" key="8">
    <source>
        <dbReference type="Proteomes" id="UP000307440"/>
    </source>
</evidence>
<dbReference type="GO" id="GO:0004730">
    <property type="term" value="F:pseudouridylate synthase activity"/>
    <property type="evidence" value="ECO:0007669"/>
    <property type="project" value="InterPro"/>
</dbReference>
<evidence type="ECO:0000256" key="1">
    <source>
        <dbReference type="ARBA" id="ARBA00022723"/>
    </source>
</evidence>
<dbReference type="Pfam" id="PF04227">
    <property type="entry name" value="Indigoidine_A"/>
    <property type="match status" value="2"/>
</dbReference>
<dbReference type="Gene3D" id="3.40.1190.20">
    <property type="match status" value="1"/>
</dbReference>
<dbReference type="GO" id="GO:0005737">
    <property type="term" value="C:cytoplasm"/>
    <property type="evidence" value="ECO:0007669"/>
    <property type="project" value="TreeGrafter"/>
</dbReference>
<dbReference type="SUPFAM" id="SSF110581">
    <property type="entry name" value="Indigoidine synthase A-like"/>
    <property type="match status" value="2"/>
</dbReference>
<accession>A0A5C3LCY7</accession>
<protein>
    <submittedName>
        <fullName evidence="7">Indigoidine synthase A family protein</fullName>
    </submittedName>
</protein>
<dbReference type="InterPro" id="IPR022830">
    <property type="entry name" value="Indigdn_synthA-like"/>
</dbReference>
<dbReference type="InterPro" id="IPR011611">
    <property type="entry name" value="PfkB_dom"/>
</dbReference>
<evidence type="ECO:0000256" key="2">
    <source>
        <dbReference type="ARBA" id="ARBA00022801"/>
    </source>
</evidence>
<feature type="domain" description="Carbohydrate kinase PfkB" evidence="6">
    <location>
        <begin position="420"/>
        <end position="630"/>
    </location>
</feature>
<dbReference type="Pfam" id="PF00294">
    <property type="entry name" value="PfkB"/>
    <property type="match status" value="2"/>
</dbReference>
<dbReference type="Gene3D" id="3.40.1790.10">
    <property type="entry name" value="Indigoidine synthase domain"/>
    <property type="match status" value="1"/>
</dbReference>
<name>A0A5C3LCY7_COPMA</name>
<feature type="domain" description="Carbohydrate kinase PfkB" evidence="6">
    <location>
        <begin position="753"/>
        <end position="817"/>
    </location>
</feature>
<dbReference type="InterPro" id="IPR007342">
    <property type="entry name" value="PsuG"/>
</dbReference>
<keyword evidence="1" id="KW-0479">Metal-binding</keyword>
<keyword evidence="2" id="KW-0378">Hydrolase</keyword>
<dbReference type="GO" id="GO:0046872">
    <property type="term" value="F:metal ion binding"/>
    <property type="evidence" value="ECO:0007669"/>
    <property type="project" value="UniProtKB-KW"/>
</dbReference>
<dbReference type="HAMAP" id="MF_01876">
    <property type="entry name" value="PsiMP_glycosidase"/>
    <property type="match status" value="1"/>
</dbReference>
<dbReference type="Proteomes" id="UP000307440">
    <property type="component" value="Unassembled WGS sequence"/>
</dbReference>
<keyword evidence="5" id="KW-0326">Glycosidase</keyword>
<dbReference type="OrthoDB" id="198885at2759"/>
<reference evidence="7 8" key="1">
    <citation type="journal article" date="2019" name="Nat. Ecol. Evol.">
        <title>Megaphylogeny resolves global patterns of mushroom evolution.</title>
        <authorList>
            <person name="Varga T."/>
            <person name="Krizsan K."/>
            <person name="Foldi C."/>
            <person name="Dima B."/>
            <person name="Sanchez-Garcia M."/>
            <person name="Sanchez-Ramirez S."/>
            <person name="Szollosi G.J."/>
            <person name="Szarkandi J.G."/>
            <person name="Papp V."/>
            <person name="Albert L."/>
            <person name="Andreopoulos W."/>
            <person name="Angelini C."/>
            <person name="Antonin V."/>
            <person name="Barry K.W."/>
            <person name="Bougher N.L."/>
            <person name="Buchanan P."/>
            <person name="Buyck B."/>
            <person name="Bense V."/>
            <person name="Catcheside P."/>
            <person name="Chovatia M."/>
            <person name="Cooper J."/>
            <person name="Damon W."/>
            <person name="Desjardin D."/>
            <person name="Finy P."/>
            <person name="Geml J."/>
            <person name="Haridas S."/>
            <person name="Hughes K."/>
            <person name="Justo A."/>
            <person name="Karasinski D."/>
            <person name="Kautmanova I."/>
            <person name="Kiss B."/>
            <person name="Kocsube S."/>
            <person name="Kotiranta H."/>
            <person name="LaButti K.M."/>
            <person name="Lechner B.E."/>
            <person name="Liimatainen K."/>
            <person name="Lipzen A."/>
            <person name="Lukacs Z."/>
            <person name="Mihaltcheva S."/>
            <person name="Morgado L.N."/>
            <person name="Niskanen T."/>
            <person name="Noordeloos M.E."/>
            <person name="Ohm R.A."/>
            <person name="Ortiz-Santana B."/>
            <person name="Ovrebo C."/>
            <person name="Racz N."/>
            <person name="Riley R."/>
            <person name="Savchenko A."/>
            <person name="Shiryaev A."/>
            <person name="Soop K."/>
            <person name="Spirin V."/>
            <person name="Szebenyi C."/>
            <person name="Tomsovsky M."/>
            <person name="Tulloss R.E."/>
            <person name="Uehling J."/>
            <person name="Grigoriev I.V."/>
            <person name="Vagvolgyi C."/>
            <person name="Papp T."/>
            <person name="Martin F.M."/>
            <person name="Miettinen O."/>
            <person name="Hibbett D.S."/>
            <person name="Nagy L.G."/>
        </authorList>
    </citation>
    <scope>NUCLEOTIDE SEQUENCE [LARGE SCALE GENOMIC DNA]</scope>
    <source>
        <strain evidence="7 8">CBS 121175</strain>
    </source>
</reference>
<evidence type="ECO:0000256" key="5">
    <source>
        <dbReference type="ARBA" id="ARBA00023295"/>
    </source>
</evidence>
<sequence>MLRLRHQLQHTVPRQAIRRGDRNYQLLSSLRQSGAPVDVHPEVEDALARGLPVVSLETALVTHGLPYPANLEVPLALENTVRSTGSIPATIALVGGRVKIGLERHELERLAERREKPAKISRRDISSAIATNQDGGTTCSATLVFSALAGIKVFATGGLGGVHRGAETSLDVSADLQELTRCPVGLVSSGVKSILDIGRWVLPLLCFMSRISDSQKNSGIFGKCSSSGLAHPLTLKALQETAGVPVVAYSKTNEFPAFFSRYSGHNVPWNVEDPVLAAKMILTQQQLNMRNGIIFAAPIPEEYEASGETIQLLVNQAVKESEENGVARSGKEVTPWLLARVLELSGGRSLESNIALLQNNALIGGRIAVEYAKLKGSVLNEPCATRAFASTFRTLPFSTDISRPQSAPAHPAATNSGPANIVVIGCSALDITSKADSSVDRSLAPHSTVPGSVSLTLGGVARNIAEAASRSAVTAYPGVSSLLLSPIGGDMFGHLMVEEVTRRGMRNDGLITLPERTAVCNMVLDGEGALVGGVADMDVTEDFSHNAIVPRITAHAPELVAFDGNITAETMMGLVDHCRQSHIKVLFEPTSVSKSSRILPAVGSWLKTTNPKKPLITHFTPNVLELIEVYEQARSDEYDLMSHSWWWDNVNNLSLGSNFRMEVEQLARRNVRDDDSAKGTMSFLTQQGIAQMAVHLLPFFQHIWIKCGVNGAIAVMQISADDAKISGFARERTNIAKRCIIAHGLGGEILVLQHFPSLHVDSLINVTGAGDSFVGTLIAGLAHDSKQMYNPTELERLVNTAQRAAGLTLQSHEAVSPLLSDLVRDK</sequence>
<dbReference type="EMBL" id="ML210146">
    <property type="protein sequence ID" value="TFK30313.1"/>
    <property type="molecule type" value="Genomic_DNA"/>
</dbReference>
<organism evidence="7 8">
    <name type="scientific">Coprinopsis marcescibilis</name>
    <name type="common">Agaric fungus</name>
    <name type="synonym">Psathyrella marcescibilis</name>
    <dbReference type="NCBI Taxonomy" id="230819"/>
    <lineage>
        <taxon>Eukaryota</taxon>
        <taxon>Fungi</taxon>
        <taxon>Dikarya</taxon>
        <taxon>Basidiomycota</taxon>
        <taxon>Agaricomycotina</taxon>
        <taxon>Agaricomycetes</taxon>
        <taxon>Agaricomycetidae</taxon>
        <taxon>Agaricales</taxon>
        <taxon>Agaricineae</taxon>
        <taxon>Psathyrellaceae</taxon>
        <taxon>Coprinopsis</taxon>
    </lineage>
</organism>